<reference evidence="1" key="2">
    <citation type="submission" date="2018-05" db="EMBL/GenBank/DDBJ databases">
        <title>OpunRS2 (Oryza punctata Reference Sequence Version 2).</title>
        <authorList>
            <person name="Zhang J."/>
            <person name="Kudrna D."/>
            <person name="Lee S."/>
            <person name="Talag J."/>
            <person name="Welchert J."/>
            <person name="Wing R.A."/>
        </authorList>
    </citation>
    <scope>NUCLEOTIDE SEQUENCE [LARGE SCALE GENOMIC DNA]</scope>
</reference>
<evidence type="ECO:0000313" key="2">
    <source>
        <dbReference type="Proteomes" id="UP000026962"/>
    </source>
</evidence>
<accession>A0A0E0KIB4</accession>
<dbReference type="Proteomes" id="UP000026962">
    <property type="component" value="Chromosome 3"/>
</dbReference>
<sequence length="19" mass="2262">MNIHPYNQTTCEQQHAFVT</sequence>
<evidence type="ECO:0000313" key="1">
    <source>
        <dbReference type="EnsemblPlants" id="OPUNC03G29320.1"/>
    </source>
</evidence>
<dbReference type="HOGENOM" id="CLU_3430152_0_0_1"/>
<protein>
    <submittedName>
        <fullName evidence="1">Uncharacterized protein</fullName>
    </submittedName>
</protein>
<reference evidence="1" key="1">
    <citation type="submission" date="2015-04" db="UniProtKB">
        <authorList>
            <consortium name="EnsemblPlants"/>
        </authorList>
    </citation>
    <scope>IDENTIFICATION</scope>
</reference>
<organism evidence="1">
    <name type="scientific">Oryza punctata</name>
    <name type="common">Red rice</name>
    <dbReference type="NCBI Taxonomy" id="4537"/>
    <lineage>
        <taxon>Eukaryota</taxon>
        <taxon>Viridiplantae</taxon>
        <taxon>Streptophyta</taxon>
        <taxon>Embryophyta</taxon>
        <taxon>Tracheophyta</taxon>
        <taxon>Spermatophyta</taxon>
        <taxon>Magnoliopsida</taxon>
        <taxon>Liliopsida</taxon>
        <taxon>Poales</taxon>
        <taxon>Poaceae</taxon>
        <taxon>BOP clade</taxon>
        <taxon>Oryzoideae</taxon>
        <taxon>Oryzeae</taxon>
        <taxon>Oryzinae</taxon>
        <taxon>Oryza</taxon>
    </lineage>
</organism>
<proteinExistence type="predicted"/>
<name>A0A0E0KIB4_ORYPU</name>
<dbReference type="Gramene" id="OPUNC03G29320.1">
    <property type="protein sequence ID" value="OPUNC03G29320.1"/>
    <property type="gene ID" value="OPUNC03G29320"/>
</dbReference>
<dbReference type="EnsemblPlants" id="OPUNC03G29320.1">
    <property type="protein sequence ID" value="OPUNC03G29320.1"/>
    <property type="gene ID" value="OPUNC03G29320"/>
</dbReference>
<keyword evidence="2" id="KW-1185">Reference proteome</keyword>
<dbReference type="AlphaFoldDB" id="A0A0E0KIB4"/>